<keyword evidence="1" id="KW-1133">Transmembrane helix</keyword>
<comment type="caution">
    <text evidence="2">The sequence shown here is derived from an EMBL/GenBank/DDBJ whole genome shotgun (WGS) entry which is preliminary data.</text>
</comment>
<protein>
    <submittedName>
        <fullName evidence="2">Putative Ribosome biogenesis protein NEP1-like protein</fullName>
    </submittedName>
</protein>
<dbReference type="EMBL" id="QPKB01000006">
    <property type="protein sequence ID" value="RWR86905.1"/>
    <property type="molecule type" value="Genomic_DNA"/>
</dbReference>
<dbReference type="Proteomes" id="UP000283530">
    <property type="component" value="Unassembled WGS sequence"/>
</dbReference>
<dbReference type="AlphaFoldDB" id="A0A3S3PAX8"/>
<gene>
    <name evidence="2" type="ORF">CKAN_01582800</name>
</gene>
<evidence type="ECO:0000256" key="1">
    <source>
        <dbReference type="SAM" id="Phobius"/>
    </source>
</evidence>
<dbReference type="PANTHER" id="PTHR33919">
    <property type="entry name" value="OS09G0127700 PROTEIN"/>
    <property type="match status" value="1"/>
</dbReference>
<organism evidence="2 3">
    <name type="scientific">Cinnamomum micranthum f. kanehirae</name>
    <dbReference type="NCBI Taxonomy" id="337451"/>
    <lineage>
        <taxon>Eukaryota</taxon>
        <taxon>Viridiplantae</taxon>
        <taxon>Streptophyta</taxon>
        <taxon>Embryophyta</taxon>
        <taxon>Tracheophyta</taxon>
        <taxon>Spermatophyta</taxon>
        <taxon>Magnoliopsida</taxon>
        <taxon>Magnoliidae</taxon>
        <taxon>Laurales</taxon>
        <taxon>Lauraceae</taxon>
        <taxon>Cinnamomum</taxon>
    </lineage>
</organism>
<keyword evidence="1" id="KW-0812">Transmembrane</keyword>
<keyword evidence="3" id="KW-1185">Reference proteome</keyword>
<evidence type="ECO:0000313" key="2">
    <source>
        <dbReference type="EMBL" id="RWR86905.1"/>
    </source>
</evidence>
<dbReference type="OrthoDB" id="2013913at2759"/>
<accession>A0A3S3PAX8</accession>
<evidence type="ECO:0000313" key="3">
    <source>
        <dbReference type="Proteomes" id="UP000283530"/>
    </source>
</evidence>
<proteinExistence type="predicted"/>
<name>A0A3S3PAX8_9MAGN</name>
<reference evidence="2 3" key="1">
    <citation type="journal article" date="2019" name="Nat. Plants">
        <title>Stout camphor tree genome fills gaps in understanding of flowering plant genome evolution.</title>
        <authorList>
            <person name="Chaw S.M."/>
            <person name="Liu Y.C."/>
            <person name="Wu Y.W."/>
            <person name="Wang H.Y."/>
            <person name="Lin C.I."/>
            <person name="Wu C.S."/>
            <person name="Ke H.M."/>
            <person name="Chang L.Y."/>
            <person name="Hsu C.Y."/>
            <person name="Yang H.T."/>
            <person name="Sudianto E."/>
            <person name="Hsu M.H."/>
            <person name="Wu K.P."/>
            <person name="Wang L.N."/>
            <person name="Leebens-Mack J.H."/>
            <person name="Tsai I.J."/>
        </authorList>
    </citation>
    <scope>NUCLEOTIDE SEQUENCE [LARGE SCALE GENOMIC DNA]</scope>
    <source>
        <strain evidence="3">cv. Chaw 1501</strain>
        <tissue evidence="2">Young leaves</tissue>
    </source>
</reference>
<feature type="transmembrane region" description="Helical" evidence="1">
    <location>
        <begin position="43"/>
        <end position="63"/>
    </location>
</feature>
<keyword evidence="1" id="KW-0472">Membrane</keyword>
<dbReference type="PANTHER" id="PTHR33919:SF9">
    <property type="entry name" value="RIBOSOME BIOGENESIS NEP1-LIKE PROTEIN"/>
    <property type="match status" value="1"/>
</dbReference>
<sequence length="146" mass="16159">MVSRATSYWKAMLSRTAVSRGFSTTAPKMKTLAEPKPIKGEMVPVYMTAIMVVIVFAIAGHTAKQQMVHAPSVHFNKKRRETMPEVELPDSVASNGQKFISKSFLRKVAHLKDREDVISNPIEGNLIKSPKKVESVKSVGVSPKDH</sequence>